<dbReference type="Proteomes" id="UP000824073">
    <property type="component" value="Unassembled WGS sequence"/>
</dbReference>
<dbReference type="AlphaFoldDB" id="A0A9D1LKZ4"/>
<accession>A0A9D1LKZ4</accession>
<dbReference type="EMBL" id="DVMR01000043">
    <property type="protein sequence ID" value="HIU43704.1"/>
    <property type="molecule type" value="Genomic_DNA"/>
</dbReference>
<dbReference type="InterPro" id="IPR011664">
    <property type="entry name" value="Abi_system_AbiD/AbiF-like"/>
</dbReference>
<comment type="caution">
    <text evidence="1">The sequence shown here is derived from an EMBL/GenBank/DDBJ whole genome shotgun (WGS) entry which is preliminary data.</text>
</comment>
<gene>
    <name evidence="1" type="ORF">IAB67_05330</name>
</gene>
<name>A0A9D1LKZ4_9CLOT</name>
<evidence type="ECO:0000313" key="2">
    <source>
        <dbReference type="Proteomes" id="UP000824073"/>
    </source>
</evidence>
<organism evidence="1 2">
    <name type="scientific">Candidatus Ventrousia excrementavium</name>
    <dbReference type="NCBI Taxonomy" id="2840961"/>
    <lineage>
        <taxon>Bacteria</taxon>
        <taxon>Bacillati</taxon>
        <taxon>Bacillota</taxon>
        <taxon>Clostridia</taxon>
        <taxon>Eubacteriales</taxon>
        <taxon>Clostridiaceae</taxon>
        <taxon>Clostridiaceae incertae sedis</taxon>
        <taxon>Candidatus Ventrousia</taxon>
    </lineage>
</organism>
<protein>
    <submittedName>
        <fullName evidence="1">Abi family protein</fullName>
    </submittedName>
</protein>
<dbReference type="Pfam" id="PF07751">
    <property type="entry name" value="Abi_2"/>
    <property type="match status" value="1"/>
</dbReference>
<reference evidence="1" key="1">
    <citation type="submission" date="2020-10" db="EMBL/GenBank/DDBJ databases">
        <authorList>
            <person name="Gilroy R."/>
        </authorList>
    </citation>
    <scope>NUCLEOTIDE SEQUENCE</scope>
    <source>
        <strain evidence="1">CHK191-8634</strain>
    </source>
</reference>
<reference evidence="1" key="2">
    <citation type="journal article" date="2021" name="PeerJ">
        <title>Extensive microbial diversity within the chicken gut microbiome revealed by metagenomics and culture.</title>
        <authorList>
            <person name="Gilroy R."/>
            <person name="Ravi A."/>
            <person name="Getino M."/>
            <person name="Pursley I."/>
            <person name="Horton D.L."/>
            <person name="Alikhan N.F."/>
            <person name="Baker D."/>
            <person name="Gharbi K."/>
            <person name="Hall N."/>
            <person name="Watson M."/>
            <person name="Adriaenssens E.M."/>
            <person name="Foster-Nyarko E."/>
            <person name="Jarju S."/>
            <person name="Secka A."/>
            <person name="Antonio M."/>
            <person name="Oren A."/>
            <person name="Chaudhuri R.R."/>
            <person name="La Ragione R."/>
            <person name="Hildebrand F."/>
            <person name="Pallen M.J."/>
        </authorList>
    </citation>
    <scope>NUCLEOTIDE SEQUENCE</scope>
    <source>
        <strain evidence="1">CHK191-8634</strain>
    </source>
</reference>
<proteinExistence type="predicted"/>
<sequence length="314" mass="36922">MPKPFMTYAQQIQKMKDKHLLIPDEAAAETALRTIGYFSLVSGYKDLFKNPTTRDYRDGTTFDDILALYHFDESLRELTLRHLLHIEQHIRSELSYAFCQSFGDSQNAYIDPQNYHFTVVANQREINTLIKKFLEPPLTKKTDYAYIEHHKRVHQNVPLWVLMNMLTFGTLSKMYALSKPQIQSTVSREFDSLNERQLAQILQVLTVFRNVCAHGERLFSYRCARHDIPDLPLHKKLAIPQKGTQYLYGKKDYFSVVISFRYLLPHKEFLDYKTHLVRLIEKAINKNQQISEAKLLELMGMPLNWKKITAYKKV</sequence>
<evidence type="ECO:0000313" key="1">
    <source>
        <dbReference type="EMBL" id="HIU43704.1"/>
    </source>
</evidence>